<evidence type="ECO:0000313" key="3">
    <source>
        <dbReference type="EMBL" id="SKC71648.1"/>
    </source>
</evidence>
<dbReference type="Proteomes" id="UP000190285">
    <property type="component" value="Unassembled WGS sequence"/>
</dbReference>
<evidence type="ECO:0000256" key="1">
    <source>
        <dbReference type="SAM" id="Phobius"/>
    </source>
</evidence>
<keyword evidence="5" id="KW-1185">Reference proteome</keyword>
<dbReference type="EMBL" id="FUZT01000006">
    <property type="protein sequence ID" value="SKC71648.1"/>
    <property type="molecule type" value="Genomic_DNA"/>
</dbReference>
<evidence type="ECO:0000313" key="5">
    <source>
        <dbReference type="Proteomes" id="UP000190285"/>
    </source>
</evidence>
<feature type="transmembrane region" description="Helical" evidence="1">
    <location>
        <begin position="6"/>
        <end position="22"/>
    </location>
</feature>
<accession>A0A1T5L8C3</accession>
<gene>
    <name evidence="2" type="ORF">SAMN02194393_02148</name>
    <name evidence="3" type="ORF">SAMN02194393_02504</name>
    <name evidence="4" type="ORF">SAMN02194393_03459</name>
</gene>
<keyword evidence="1" id="KW-1133">Transmembrane helix</keyword>
<organism evidence="3 5">
    <name type="scientific">Maledivibacter halophilus</name>
    <dbReference type="NCBI Taxonomy" id="36842"/>
    <lineage>
        <taxon>Bacteria</taxon>
        <taxon>Bacillati</taxon>
        <taxon>Bacillota</taxon>
        <taxon>Clostridia</taxon>
        <taxon>Peptostreptococcales</taxon>
        <taxon>Caminicellaceae</taxon>
        <taxon>Maledivibacter</taxon>
    </lineage>
</organism>
<reference evidence="3 5" key="1">
    <citation type="submission" date="2017-02" db="EMBL/GenBank/DDBJ databases">
        <authorList>
            <person name="Peterson S.W."/>
        </authorList>
    </citation>
    <scope>NUCLEOTIDE SEQUENCE [LARGE SCALE GENOMIC DNA]</scope>
    <source>
        <strain evidence="3 5">M1</strain>
    </source>
</reference>
<evidence type="ECO:0000313" key="4">
    <source>
        <dbReference type="EMBL" id="SKC80217.1"/>
    </source>
</evidence>
<sequence length="109" mass="12446">MTFNTFLQGVTTAGVGIIIFFLKKTLTDLNKKIEKNESKIENIENDLMERVDLMNKEFNNLKSDLPFIYTTREDHAAAMNAVDKKMTGIDRKLDKILDFTISKGGQKND</sequence>
<dbReference type="RefSeq" id="WP_079491551.1">
    <property type="nucleotide sequence ID" value="NZ_FUZT01000005.1"/>
</dbReference>
<dbReference type="STRING" id="36842.SAMN02194393_02148"/>
<dbReference type="EMBL" id="FUZT01000005">
    <property type="protein sequence ID" value="SKC68440.1"/>
    <property type="molecule type" value="Genomic_DNA"/>
</dbReference>
<name>A0A1T5L8C3_9FIRM</name>
<dbReference type="OrthoDB" id="1956107at2"/>
<proteinExistence type="predicted"/>
<keyword evidence="1" id="KW-0472">Membrane</keyword>
<protein>
    <submittedName>
        <fullName evidence="3">Uncharacterized protein</fullName>
    </submittedName>
</protein>
<dbReference type="AlphaFoldDB" id="A0A1T5L8C3"/>
<reference evidence="5" key="2">
    <citation type="submission" date="2017-02" db="EMBL/GenBank/DDBJ databases">
        <authorList>
            <person name="Varghese N."/>
            <person name="Submissions S."/>
        </authorList>
    </citation>
    <scope>NUCLEOTIDE SEQUENCE [LARGE SCALE GENOMIC DNA]</scope>
    <source>
        <strain evidence="5">M1</strain>
    </source>
</reference>
<keyword evidence="1" id="KW-0812">Transmembrane</keyword>
<evidence type="ECO:0000313" key="2">
    <source>
        <dbReference type="EMBL" id="SKC68440.1"/>
    </source>
</evidence>
<dbReference type="EMBL" id="FUZT01000008">
    <property type="protein sequence ID" value="SKC80217.1"/>
    <property type="molecule type" value="Genomic_DNA"/>
</dbReference>